<keyword evidence="3" id="KW-1185">Reference proteome</keyword>
<dbReference type="Proteomes" id="UP000007110">
    <property type="component" value="Unassembled WGS sequence"/>
</dbReference>
<proteinExistence type="predicted"/>
<sequence>MSYPAGKVKKSHDFIVMDEDTSAKSLITQIKTRPGGVAFEVSNNFYPVTDVAEIKVSRGGVAFEISTDHSPAAPAESNVPPKISLPSPPITSMSCTRHTKEGVAFEIDFSDNEEEKRQLKTLSKMTSLMATDGWSERDVIKEADDVWVANKVLAMKDNAKQNEERLASLRKADLEFDLMTATMTEWNLQGFHYILVKESSAEHSLVRQAQFQAWKKNLREGFG</sequence>
<evidence type="ECO:0000313" key="2">
    <source>
        <dbReference type="EnsemblMetazoa" id="XP_030845808"/>
    </source>
</evidence>
<dbReference type="OrthoDB" id="10107230at2759"/>
<protein>
    <submittedName>
        <fullName evidence="2">Uncharacterized protein</fullName>
    </submittedName>
</protein>
<dbReference type="KEGG" id="spu:115925905"/>
<dbReference type="EnsemblMetazoa" id="XM_030989948">
    <property type="protein sequence ID" value="XP_030845808"/>
    <property type="gene ID" value="LOC115925905"/>
</dbReference>
<feature type="region of interest" description="Disordered" evidence="1">
    <location>
        <begin position="70"/>
        <end position="89"/>
    </location>
</feature>
<dbReference type="AlphaFoldDB" id="A0A7M7P3P7"/>
<accession>A0A7M7P3P7</accession>
<dbReference type="GeneID" id="115925905"/>
<reference evidence="3" key="1">
    <citation type="submission" date="2015-02" db="EMBL/GenBank/DDBJ databases">
        <title>Genome sequencing for Strongylocentrotus purpuratus.</title>
        <authorList>
            <person name="Murali S."/>
            <person name="Liu Y."/>
            <person name="Vee V."/>
            <person name="English A."/>
            <person name="Wang M."/>
            <person name="Skinner E."/>
            <person name="Han Y."/>
            <person name="Muzny D.M."/>
            <person name="Worley K.C."/>
            <person name="Gibbs R.A."/>
        </authorList>
    </citation>
    <scope>NUCLEOTIDE SEQUENCE</scope>
</reference>
<evidence type="ECO:0000313" key="3">
    <source>
        <dbReference type="Proteomes" id="UP000007110"/>
    </source>
</evidence>
<dbReference type="InParanoid" id="A0A7M7P3P7"/>
<name>A0A7M7P3P7_STRPU</name>
<reference evidence="2" key="2">
    <citation type="submission" date="2021-01" db="UniProtKB">
        <authorList>
            <consortium name="EnsemblMetazoa"/>
        </authorList>
    </citation>
    <scope>IDENTIFICATION</scope>
</reference>
<dbReference type="RefSeq" id="XP_030845808.1">
    <property type="nucleotide sequence ID" value="XM_030989948.1"/>
</dbReference>
<evidence type="ECO:0000256" key="1">
    <source>
        <dbReference type="SAM" id="MobiDB-lite"/>
    </source>
</evidence>
<organism evidence="2 3">
    <name type="scientific">Strongylocentrotus purpuratus</name>
    <name type="common">Purple sea urchin</name>
    <dbReference type="NCBI Taxonomy" id="7668"/>
    <lineage>
        <taxon>Eukaryota</taxon>
        <taxon>Metazoa</taxon>
        <taxon>Echinodermata</taxon>
        <taxon>Eleutherozoa</taxon>
        <taxon>Echinozoa</taxon>
        <taxon>Echinoidea</taxon>
        <taxon>Euechinoidea</taxon>
        <taxon>Echinacea</taxon>
        <taxon>Camarodonta</taxon>
        <taxon>Echinidea</taxon>
        <taxon>Strongylocentrotidae</taxon>
        <taxon>Strongylocentrotus</taxon>
    </lineage>
</organism>
<dbReference type="OMA" id="NPSAHIT"/>